<feature type="compositionally biased region" description="Pro residues" evidence="14">
    <location>
        <begin position="102"/>
        <end position="116"/>
    </location>
</feature>
<evidence type="ECO:0000256" key="3">
    <source>
        <dbReference type="ARBA" id="ARBA00022645"/>
    </source>
</evidence>
<evidence type="ECO:0000256" key="14">
    <source>
        <dbReference type="SAM" id="MobiDB-lite"/>
    </source>
</evidence>
<dbReference type="InterPro" id="IPR036950">
    <property type="entry name" value="PBP_transglycosylase"/>
</dbReference>
<dbReference type="GO" id="GO:0006508">
    <property type="term" value="P:proteolysis"/>
    <property type="evidence" value="ECO:0007669"/>
    <property type="project" value="UniProtKB-KW"/>
</dbReference>
<feature type="domain" description="Penicillin-binding protein transpeptidase" evidence="16">
    <location>
        <begin position="642"/>
        <end position="878"/>
    </location>
</feature>
<evidence type="ECO:0000256" key="15">
    <source>
        <dbReference type="SAM" id="Phobius"/>
    </source>
</evidence>
<dbReference type="PANTHER" id="PTHR32282">
    <property type="entry name" value="BINDING PROTEIN TRANSPEPTIDASE, PUTATIVE-RELATED"/>
    <property type="match status" value="1"/>
</dbReference>
<evidence type="ECO:0000256" key="1">
    <source>
        <dbReference type="ARBA" id="ARBA00007090"/>
    </source>
</evidence>
<keyword evidence="6" id="KW-0808">Transferase</keyword>
<evidence type="ECO:0000256" key="4">
    <source>
        <dbReference type="ARBA" id="ARBA00022670"/>
    </source>
</evidence>
<keyword evidence="5" id="KW-0328">Glycosyltransferase</keyword>
<dbReference type="EMBL" id="VFQC01000001">
    <property type="protein sequence ID" value="TQN30825.1"/>
    <property type="molecule type" value="Genomic_DNA"/>
</dbReference>
<dbReference type="PANTHER" id="PTHR32282:SF34">
    <property type="entry name" value="PENICILLIN-BINDING PROTEIN 1A"/>
    <property type="match status" value="1"/>
</dbReference>
<keyword evidence="9" id="KW-0573">Peptidoglycan synthesis</keyword>
<feature type="region of interest" description="Disordered" evidence="14">
    <location>
        <begin position="843"/>
        <end position="863"/>
    </location>
</feature>
<dbReference type="GO" id="GO:0009002">
    <property type="term" value="F:serine-type D-Ala-D-Ala carboxypeptidase activity"/>
    <property type="evidence" value="ECO:0007669"/>
    <property type="project" value="UniProtKB-EC"/>
</dbReference>
<dbReference type="GO" id="GO:0008955">
    <property type="term" value="F:peptidoglycan glycosyltransferase activity"/>
    <property type="evidence" value="ECO:0007669"/>
    <property type="project" value="UniProtKB-EC"/>
</dbReference>
<keyword evidence="4" id="KW-0645">Protease</keyword>
<keyword evidence="8" id="KW-0133">Cell shape</keyword>
<comment type="similarity">
    <text evidence="1">In the C-terminal section; belongs to the transpeptidase family.</text>
</comment>
<proteinExistence type="inferred from homology"/>
<keyword evidence="15" id="KW-0812">Transmembrane</keyword>
<dbReference type="SUPFAM" id="SSF53955">
    <property type="entry name" value="Lysozyme-like"/>
    <property type="match status" value="1"/>
</dbReference>
<dbReference type="InterPro" id="IPR001460">
    <property type="entry name" value="PCN-bd_Tpept"/>
</dbReference>
<dbReference type="Pfam" id="PF00905">
    <property type="entry name" value="Transpeptidase"/>
    <property type="match status" value="1"/>
</dbReference>
<dbReference type="InterPro" id="IPR012338">
    <property type="entry name" value="Beta-lactam/transpept-like"/>
</dbReference>
<evidence type="ECO:0000256" key="9">
    <source>
        <dbReference type="ARBA" id="ARBA00022984"/>
    </source>
</evidence>
<feature type="region of interest" description="Disordered" evidence="14">
    <location>
        <begin position="921"/>
        <end position="1036"/>
    </location>
</feature>
<comment type="catalytic activity">
    <reaction evidence="13">
        <text>[GlcNAc-(1-&gt;4)-Mur2Ac(oyl-L-Ala-gamma-D-Glu-L-Lys-D-Ala-D-Ala)](n)-di-trans,octa-cis-undecaprenyl diphosphate + beta-D-GlcNAc-(1-&gt;4)-Mur2Ac(oyl-L-Ala-gamma-D-Glu-L-Lys-D-Ala-D-Ala)-di-trans,octa-cis-undecaprenyl diphosphate = [GlcNAc-(1-&gt;4)-Mur2Ac(oyl-L-Ala-gamma-D-Glu-L-Lys-D-Ala-D-Ala)](n+1)-di-trans,octa-cis-undecaprenyl diphosphate + di-trans,octa-cis-undecaprenyl diphosphate + H(+)</text>
        <dbReference type="Rhea" id="RHEA:23708"/>
        <dbReference type="Rhea" id="RHEA-COMP:9602"/>
        <dbReference type="Rhea" id="RHEA-COMP:9603"/>
        <dbReference type="ChEBI" id="CHEBI:15378"/>
        <dbReference type="ChEBI" id="CHEBI:58405"/>
        <dbReference type="ChEBI" id="CHEBI:60033"/>
        <dbReference type="ChEBI" id="CHEBI:78435"/>
        <dbReference type="EC" id="2.4.99.28"/>
    </reaction>
</comment>
<evidence type="ECO:0000256" key="12">
    <source>
        <dbReference type="ARBA" id="ARBA00034000"/>
    </source>
</evidence>
<dbReference type="InterPro" id="IPR001264">
    <property type="entry name" value="Glyco_trans_51"/>
</dbReference>
<feature type="compositionally biased region" description="Basic and acidic residues" evidence="14">
    <location>
        <begin position="64"/>
        <end position="73"/>
    </location>
</feature>
<dbReference type="RefSeq" id="WP_246062050.1">
    <property type="nucleotide sequence ID" value="NZ_VFQC01000001.1"/>
</dbReference>
<dbReference type="GO" id="GO:0009252">
    <property type="term" value="P:peptidoglycan biosynthetic process"/>
    <property type="evidence" value="ECO:0007669"/>
    <property type="project" value="UniProtKB-KW"/>
</dbReference>
<comment type="similarity">
    <text evidence="2">In the N-terminal section; belongs to the glycosyltransferase 51 family.</text>
</comment>
<comment type="catalytic activity">
    <reaction evidence="12">
        <text>Preferential cleavage: (Ac)2-L-Lys-D-Ala-|-D-Ala. Also transpeptidation of peptidyl-alanyl moieties that are N-acyl substituents of D-alanine.</text>
        <dbReference type="EC" id="3.4.16.4"/>
    </reaction>
</comment>
<sequence length="1036" mass="108677">MDATPGNEAPNDGSAGEEDAANDERESGTAAFKDSGSFFREQVARTLAEQGYDFRSDGTWGESDPERSGPLKEEESEEDPSQPPQSQDPSDTPSEDGEGQPEPAPHITPEQEPPSTAPDEDAATVDEGESGTSEDVPSGDDGASESVAASPDAHEAAGSGIISDDSAEAEQSEHPDPAVTPPEPEDSSHPEEEESSPTGDSDEAVPETEAAAGESDTPPEPTETGSAVTTAAHEVVDPQPNAAEQASPAAEPKRPEFAASGDSPEAAEPQATPTEENPVESTTAAPAVASDTSNSAAPAGGKPPSGKTPGKTKKPLWWRITRAGLIGVGVCLVLAIAGFGIAYATIPVPDATKEVATDQGSTFYYSDGETKFAERGVDRDPVDYEDIPPEVQEAVISAEDRGFWEEPGVSLTGTLRAIWATATGEQVQGGSTITQQMVRNYYEGVSKDRTIERKFKEIVISLKVDQSKSKKWVMEQYLNTIYFGRNAYGIQAASQAYFHKDMEDLNSSEAAFLASAIQQPSLYGNADNDFSPAMKERWESVLTGMVELDTITQSEADEMERPEPEENRPADGNDLSGYKGYMLHQAMSELEDLGYTEDNINRGGYAITTTFDKDLMEAATSAVEDSVDIDSLPDGVNVGMSAVDPETGEVRAFYGGHDYLENQYDSSTRGKAQAGSGFKPYVLAAALESGTFTLNSVVDGSDNQVFNGVPLGNAHSGGGPMTVTQATASSNNNAYANIAQQTGLQKVRDMATDIGLPESAITDQQAAVARLALGISSVRPIDQAGSYATFANDGKHVQPHVVSEITNQDGENEREDVPSNRAMSSDTAADATYAMQQVVNGGTGARARLPDGRPAAGKTGTTDNNVAAWFNGYTPQLAASVGVYNGNNQRFSVPGYGTVNGGSLPADIWRSFMAEAMQGKEVEEFPSPSDNPPSDWEPEDSGGGNEGQQTPVDPQPQNPASPAPGGQTPQNPGQQQPQQPDNPDNPENENPGRPDDPGGTGDGGGESQDPGGTGDTGSGEGDDTDSGDDTGGTEPQ</sequence>
<reference evidence="18 19" key="1">
    <citation type="submission" date="2019-06" db="EMBL/GenBank/DDBJ databases">
        <title>Sequencing the genomes of 1000 actinobacteria strains.</title>
        <authorList>
            <person name="Klenk H.-P."/>
        </authorList>
    </citation>
    <scope>NUCLEOTIDE SEQUENCE [LARGE SCALE GENOMIC DNA]</scope>
    <source>
        <strain evidence="18 19">DSM 45015</strain>
    </source>
</reference>
<dbReference type="GO" id="GO:0030288">
    <property type="term" value="C:outer membrane-bounded periplasmic space"/>
    <property type="evidence" value="ECO:0007669"/>
    <property type="project" value="TreeGrafter"/>
</dbReference>
<evidence type="ECO:0000256" key="6">
    <source>
        <dbReference type="ARBA" id="ARBA00022679"/>
    </source>
</evidence>
<evidence type="ECO:0000256" key="7">
    <source>
        <dbReference type="ARBA" id="ARBA00022801"/>
    </source>
</evidence>
<dbReference type="AlphaFoldDB" id="A0A543NG58"/>
<feature type="compositionally biased region" description="Acidic residues" evidence="14">
    <location>
        <begin position="118"/>
        <end position="129"/>
    </location>
</feature>
<dbReference type="Gene3D" id="1.10.3810.10">
    <property type="entry name" value="Biosynthetic peptidoglycan transglycosylase-like"/>
    <property type="match status" value="1"/>
</dbReference>
<feature type="compositionally biased region" description="Basic and acidic residues" evidence="14">
    <location>
        <begin position="559"/>
        <end position="571"/>
    </location>
</feature>
<dbReference type="InterPro" id="IPR023346">
    <property type="entry name" value="Lysozyme-like_dom_sf"/>
</dbReference>
<evidence type="ECO:0000256" key="10">
    <source>
        <dbReference type="ARBA" id="ARBA00023268"/>
    </source>
</evidence>
<accession>A0A543NG58</accession>
<keyword evidence="10" id="KW-0511">Multifunctional enzyme</keyword>
<keyword evidence="7" id="KW-0378">Hydrolase</keyword>
<dbReference type="SUPFAM" id="SSF56601">
    <property type="entry name" value="beta-lactamase/transpeptidase-like"/>
    <property type="match status" value="1"/>
</dbReference>
<keyword evidence="19" id="KW-1185">Reference proteome</keyword>
<dbReference type="GO" id="GO:0008658">
    <property type="term" value="F:penicillin binding"/>
    <property type="evidence" value="ECO:0007669"/>
    <property type="project" value="InterPro"/>
</dbReference>
<name>A0A543NG58_9ACTN</name>
<feature type="region of interest" description="Disordered" evidence="14">
    <location>
        <begin position="1"/>
        <end position="313"/>
    </location>
</feature>
<dbReference type="Gene3D" id="3.40.710.10">
    <property type="entry name" value="DD-peptidase/beta-lactamase superfamily"/>
    <property type="match status" value="1"/>
</dbReference>
<feature type="compositionally biased region" description="Acidic residues" evidence="14">
    <location>
        <begin position="191"/>
        <end position="206"/>
    </location>
</feature>
<feature type="compositionally biased region" description="Gly residues" evidence="14">
    <location>
        <begin position="998"/>
        <end position="1019"/>
    </location>
</feature>
<gene>
    <name evidence="18" type="ORF">FHX37_0712</name>
</gene>
<comment type="caution">
    <text evidence="18">The sequence shown here is derived from an EMBL/GenBank/DDBJ whole genome shotgun (WGS) entry which is preliminary data.</text>
</comment>
<evidence type="ECO:0000313" key="18">
    <source>
        <dbReference type="EMBL" id="TQN30825.1"/>
    </source>
</evidence>
<evidence type="ECO:0000256" key="11">
    <source>
        <dbReference type="ARBA" id="ARBA00023316"/>
    </source>
</evidence>
<evidence type="ECO:0000256" key="5">
    <source>
        <dbReference type="ARBA" id="ARBA00022676"/>
    </source>
</evidence>
<feature type="compositionally biased region" description="Low complexity" evidence="14">
    <location>
        <begin position="264"/>
        <end position="276"/>
    </location>
</feature>
<feature type="transmembrane region" description="Helical" evidence="15">
    <location>
        <begin position="323"/>
        <end position="346"/>
    </location>
</feature>
<feature type="domain" description="Glycosyl transferase family 51" evidence="17">
    <location>
        <begin position="375"/>
        <end position="545"/>
    </location>
</feature>
<evidence type="ECO:0000256" key="8">
    <source>
        <dbReference type="ARBA" id="ARBA00022960"/>
    </source>
</evidence>
<feature type="region of interest" description="Disordered" evidence="14">
    <location>
        <begin position="805"/>
        <end position="826"/>
    </location>
</feature>
<evidence type="ECO:0000256" key="2">
    <source>
        <dbReference type="ARBA" id="ARBA00007739"/>
    </source>
</evidence>
<dbReference type="GO" id="GO:0008360">
    <property type="term" value="P:regulation of cell shape"/>
    <property type="evidence" value="ECO:0007669"/>
    <property type="project" value="UniProtKB-KW"/>
</dbReference>
<protein>
    <submittedName>
        <fullName evidence="18">Membrane peptidoglycan carboxypeptidase</fullName>
    </submittedName>
</protein>
<keyword evidence="11" id="KW-0961">Cell wall biogenesis/degradation</keyword>
<evidence type="ECO:0000259" key="16">
    <source>
        <dbReference type="Pfam" id="PF00905"/>
    </source>
</evidence>
<dbReference type="Proteomes" id="UP000317422">
    <property type="component" value="Unassembled WGS sequence"/>
</dbReference>
<dbReference type="FunFam" id="1.10.3810.10:FF:000001">
    <property type="entry name" value="Penicillin-binding protein 1A"/>
    <property type="match status" value="1"/>
</dbReference>
<evidence type="ECO:0000259" key="17">
    <source>
        <dbReference type="Pfam" id="PF00912"/>
    </source>
</evidence>
<feature type="region of interest" description="Disordered" evidence="14">
    <location>
        <begin position="553"/>
        <end position="573"/>
    </location>
</feature>
<evidence type="ECO:0000313" key="19">
    <source>
        <dbReference type="Proteomes" id="UP000317422"/>
    </source>
</evidence>
<evidence type="ECO:0000256" key="13">
    <source>
        <dbReference type="ARBA" id="ARBA00049902"/>
    </source>
</evidence>
<organism evidence="18 19">
    <name type="scientific">Haloactinospora alba</name>
    <dbReference type="NCBI Taxonomy" id="405555"/>
    <lineage>
        <taxon>Bacteria</taxon>
        <taxon>Bacillati</taxon>
        <taxon>Actinomycetota</taxon>
        <taxon>Actinomycetes</taxon>
        <taxon>Streptosporangiales</taxon>
        <taxon>Nocardiopsidaceae</taxon>
        <taxon>Haloactinospora</taxon>
    </lineage>
</organism>
<keyword evidence="15" id="KW-1133">Transmembrane helix</keyword>
<feature type="compositionally biased region" description="Low complexity" evidence="14">
    <location>
        <begin position="964"/>
        <end position="982"/>
    </location>
</feature>
<dbReference type="Pfam" id="PF00912">
    <property type="entry name" value="Transgly"/>
    <property type="match status" value="1"/>
</dbReference>
<feature type="compositionally biased region" description="Polar residues" evidence="14">
    <location>
        <begin position="279"/>
        <end position="294"/>
    </location>
</feature>
<keyword evidence="3 18" id="KW-0121">Carboxypeptidase</keyword>
<keyword evidence="15" id="KW-0472">Membrane</keyword>
<feature type="compositionally biased region" description="Low complexity" evidence="14">
    <location>
        <begin position="295"/>
        <end position="309"/>
    </location>
</feature>
<dbReference type="GO" id="GO:0071555">
    <property type="term" value="P:cell wall organization"/>
    <property type="evidence" value="ECO:0007669"/>
    <property type="project" value="UniProtKB-KW"/>
</dbReference>
<feature type="compositionally biased region" description="Pro residues" evidence="14">
    <location>
        <begin position="953"/>
        <end position="962"/>
    </location>
</feature>
<dbReference type="InterPro" id="IPR050396">
    <property type="entry name" value="Glycosyltr_51/Transpeptidase"/>
</dbReference>